<evidence type="ECO:0000313" key="18">
    <source>
        <dbReference type="Proteomes" id="UP001152622"/>
    </source>
</evidence>
<dbReference type="Proteomes" id="UP001152622">
    <property type="component" value="Chromosome 17"/>
</dbReference>
<dbReference type="PROSITE" id="PS50835">
    <property type="entry name" value="IG_LIKE"/>
    <property type="match status" value="1"/>
</dbReference>
<comment type="subcellular location">
    <subcellularLocation>
        <location evidence="1">Cell membrane</location>
        <topology evidence="1">Single-pass type I membrane protein</topology>
    </subcellularLocation>
</comment>
<evidence type="ECO:0000256" key="14">
    <source>
        <dbReference type="SAM" id="Phobius"/>
    </source>
</evidence>
<feature type="signal peptide" evidence="15">
    <location>
        <begin position="1"/>
        <end position="20"/>
    </location>
</feature>
<keyword evidence="3 14" id="KW-0812">Transmembrane</keyword>
<dbReference type="InterPro" id="IPR036179">
    <property type="entry name" value="Ig-like_dom_sf"/>
</dbReference>
<keyword evidence="13" id="KW-0393">Immunoglobulin domain</keyword>
<keyword evidence="9" id="KW-0564">Palmitate</keyword>
<feature type="domain" description="Ig-like" evidence="16">
    <location>
        <begin position="29"/>
        <end position="117"/>
    </location>
</feature>
<dbReference type="GO" id="GO:0005886">
    <property type="term" value="C:plasma membrane"/>
    <property type="evidence" value="ECO:0007669"/>
    <property type="project" value="UniProtKB-SubCell"/>
</dbReference>
<keyword evidence="6 14" id="KW-1133">Transmembrane helix</keyword>
<evidence type="ECO:0000256" key="1">
    <source>
        <dbReference type="ARBA" id="ARBA00004251"/>
    </source>
</evidence>
<dbReference type="AlphaFoldDB" id="A0A9Q1EH64"/>
<evidence type="ECO:0000256" key="8">
    <source>
        <dbReference type="ARBA" id="ARBA00023136"/>
    </source>
</evidence>
<protein>
    <recommendedName>
        <fullName evidence="16">Ig-like domain-containing protein</fullName>
    </recommendedName>
</protein>
<feature type="chain" id="PRO_5040192361" description="Ig-like domain-containing protein" evidence="15">
    <location>
        <begin position="21"/>
        <end position="226"/>
    </location>
</feature>
<dbReference type="GO" id="GO:0002250">
    <property type="term" value="P:adaptive immune response"/>
    <property type="evidence" value="ECO:0007669"/>
    <property type="project" value="UniProtKB-KW"/>
</dbReference>
<keyword evidence="11" id="KW-0325">Glycoprotein</keyword>
<keyword evidence="12" id="KW-0449">Lipoprotein</keyword>
<evidence type="ECO:0000256" key="10">
    <source>
        <dbReference type="ARBA" id="ARBA00023157"/>
    </source>
</evidence>
<evidence type="ECO:0000256" key="13">
    <source>
        <dbReference type="ARBA" id="ARBA00023319"/>
    </source>
</evidence>
<keyword evidence="8 14" id="KW-0472">Membrane</keyword>
<sequence length="226" mass="25296">MSQVFARIFVLLVIFQYTHQQPNTKLYEEKATVVLNCEPPSKGSLINWFRVREDNIEFLGSVTVNDELKANAYPSLFTINRNMLTLKEFQKARDSGIYSCSSLNKNMLHFGKATRIQGSAEARPTMKTVAAAATAALPRPGTGSCSSPPCSCQIPMDTKSTEIHPSIKCELVIFAPLAGGCGLLFLVLIITICYCHRMRTKRCPHHYKRTPKNLVPVRRATPDRYV</sequence>
<evidence type="ECO:0000256" key="11">
    <source>
        <dbReference type="ARBA" id="ARBA00023180"/>
    </source>
</evidence>
<evidence type="ECO:0000256" key="9">
    <source>
        <dbReference type="ARBA" id="ARBA00023139"/>
    </source>
</evidence>
<evidence type="ECO:0000259" key="16">
    <source>
        <dbReference type="PROSITE" id="PS50835"/>
    </source>
</evidence>
<dbReference type="InterPro" id="IPR013783">
    <property type="entry name" value="Ig-like_fold"/>
</dbReference>
<keyword evidence="10" id="KW-1015">Disulfide bond</keyword>
<name>A0A9Q1EH64_SYNKA</name>
<keyword evidence="7" id="KW-1064">Adaptive immunity</keyword>
<keyword evidence="4 15" id="KW-0732">Signal</keyword>
<dbReference type="SUPFAM" id="SSF48726">
    <property type="entry name" value="Immunoglobulin"/>
    <property type="match status" value="1"/>
</dbReference>
<organism evidence="17 18">
    <name type="scientific">Synaphobranchus kaupii</name>
    <name type="common">Kaup's arrowtooth eel</name>
    <dbReference type="NCBI Taxonomy" id="118154"/>
    <lineage>
        <taxon>Eukaryota</taxon>
        <taxon>Metazoa</taxon>
        <taxon>Chordata</taxon>
        <taxon>Craniata</taxon>
        <taxon>Vertebrata</taxon>
        <taxon>Euteleostomi</taxon>
        <taxon>Actinopterygii</taxon>
        <taxon>Neopterygii</taxon>
        <taxon>Teleostei</taxon>
        <taxon>Anguilliformes</taxon>
        <taxon>Synaphobranchidae</taxon>
        <taxon>Synaphobranchus</taxon>
    </lineage>
</organism>
<dbReference type="PANTHER" id="PTHR10441">
    <property type="entry name" value="CD8 ALPHA CHAIN"/>
    <property type="match status" value="1"/>
</dbReference>
<keyword evidence="2" id="KW-1003">Cell membrane</keyword>
<dbReference type="InterPro" id="IPR015468">
    <property type="entry name" value="CD8_asu"/>
</dbReference>
<evidence type="ECO:0000256" key="4">
    <source>
        <dbReference type="ARBA" id="ARBA00022729"/>
    </source>
</evidence>
<evidence type="ECO:0000313" key="17">
    <source>
        <dbReference type="EMBL" id="KAJ8338751.1"/>
    </source>
</evidence>
<evidence type="ECO:0000256" key="6">
    <source>
        <dbReference type="ARBA" id="ARBA00022989"/>
    </source>
</evidence>
<comment type="caution">
    <text evidence="17">The sequence shown here is derived from an EMBL/GenBank/DDBJ whole genome shotgun (WGS) entry which is preliminary data.</text>
</comment>
<evidence type="ECO:0000256" key="7">
    <source>
        <dbReference type="ARBA" id="ARBA00023130"/>
    </source>
</evidence>
<evidence type="ECO:0000256" key="15">
    <source>
        <dbReference type="SAM" id="SignalP"/>
    </source>
</evidence>
<dbReference type="CDD" id="cd00099">
    <property type="entry name" value="IgV"/>
    <property type="match status" value="1"/>
</dbReference>
<dbReference type="Gene3D" id="2.60.40.10">
    <property type="entry name" value="Immunoglobulins"/>
    <property type="match status" value="1"/>
</dbReference>
<evidence type="ECO:0000256" key="3">
    <source>
        <dbReference type="ARBA" id="ARBA00022692"/>
    </source>
</evidence>
<dbReference type="InterPro" id="IPR007110">
    <property type="entry name" value="Ig-like_dom"/>
</dbReference>
<feature type="transmembrane region" description="Helical" evidence="14">
    <location>
        <begin position="171"/>
        <end position="195"/>
    </location>
</feature>
<dbReference type="EMBL" id="JAINUF010000017">
    <property type="protein sequence ID" value="KAJ8338751.1"/>
    <property type="molecule type" value="Genomic_DNA"/>
</dbReference>
<dbReference type="OrthoDB" id="9906515at2759"/>
<keyword evidence="5" id="KW-0391">Immunity</keyword>
<accession>A0A9Q1EH64</accession>
<gene>
    <name evidence="17" type="ORF">SKAU_G00355370</name>
</gene>
<reference evidence="17" key="1">
    <citation type="journal article" date="2023" name="Science">
        <title>Genome structures resolve the early diversification of teleost fishes.</title>
        <authorList>
            <person name="Parey E."/>
            <person name="Louis A."/>
            <person name="Montfort J."/>
            <person name="Bouchez O."/>
            <person name="Roques C."/>
            <person name="Iampietro C."/>
            <person name="Lluch J."/>
            <person name="Castinel A."/>
            <person name="Donnadieu C."/>
            <person name="Desvignes T."/>
            <person name="Floi Bucao C."/>
            <person name="Jouanno E."/>
            <person name="Wen M."/>
            <person name="Mejri S."/>
            <person name="Dirks R."/>
            <person name="Jansen H."/>
            <person name="Henkel C."/>
            <person name="Chen W.J."/>
            <person name="Zahm M."/>
            <person name="Cabau C."/>
            <person name="Klopp C."/>
            <person name="Thompson A.W."/>
            <person name="Robinson-Rechavi M."/>
            <person name="Braasch I."/>
            <person name="Lecointre G."/>
            <person name="Bobe J."/>
            <person name="Postlethwait J.H."/>
            <person name="Berthelot C."/>
            <person name="Roest Crollius H."/>
            <person name="Guiguen Y."/>
        </authorList>
    </citation>
    <scope>NUCLEOTIDE SEQUENCE</scope>
    <source>
        <tissue evidence="17">Blood</tissue>
    </source>
</reference>
<keyword evidence="18" id="KW-1185">Reference proteome</keyword>
<evidence type="ECO:0000256" key="2">
    <source>
        <dbReference type="ARBA" id="ARBA00022475"/>
    </source>
</evidence>
<evidence type="ECO:0000256" key="12">
    <source>
        <dbReference type="ARBA" id="ARBA00023288"/>
    </source>
</evidence>
<evidence type="ECO:0000256" key="5">
    <source>
        <dbReference type="ARBA" id="ARBA00022859"/>
    </source>
</evidence>
<dbReference type="PANTHER" id="PTHR10441:SF2">
    <property type="entry name" value="T-CELL SURFACE GLYCOPROTEIN CD8 ALPHA CHAIN"/>
    <property type="match status" value="1"/>
</dbReference>
<proteinExistence type="predicted"/>